<dbReference type="Proteomes" id="UP000677812">
    <property type="component" value="Unassembled WGS sequence"/>
</dbReference>
<dbReference type="EC" id="2.8.1.10" evidence="3"/>
<keyword evidence="4" id="KW-0808">Transferase</keyword>
<reference evidence="9 10" key="1">
    <citation type="submission" date="2021-04" db="EMBL/GenBank/DDBJ databases">
        <title>The complete genome sequence of Neokomagataea sp. TBRC 2177.</title>
        <authorList>
            <person name="Charoenyingcharoen P."/>
            <person name="Yukphan P."/>
        </authorList>
    </citation>
    <scope>NUCLEOTIDE SEQUENCE [LARGE SCALE GENOMIC DNA]</scope>
    <source>
        <strain evidence="9 10">TBRC 2177</strain>
    </source>
</reference>
<evidence type="ECO:0000256" key="5">
    <source>
        <dbReference type="ARBA" id="ARBA00022977"/>
    </source>
</evidence>
<protein>
    <recommendedName>
        <fullName evidence="3">thiazole synthase</fullName>
        <ecNumber evidence="3">2.8.1.10</ecNumber>
    </recommendedName>
</protein>
<evidence type="ECO:0000256" key="2">
    <source>
        <dbReference type="ARBA" id="ARBA00004948"/>
    </source>
</evidence>
<dbReference type="Pfam" id="PF05690">
    <property type="entry name" value="ThiG"/>
    <property type="match status" value="1"/>
</dbReference>
<keyword evidence="5" id="KW-0784">Thiamine biosynthesis</keyword>
<feature type="domain" description="Thiazole synthase ThiG" evidence="8">
    <location>
        <begin position="3"/>
        <end position="248"/>
    </location>
</feature>
<dbReference type="EMBL" id="JAGRQH010000003">
    <property type="protein sequence ID" value="MBR0559603.1"/>
    <property type="molecule type" value="Genomic_DNA"/>
</dbReference>
<evidence type="ECO:0000256" key="4">
    <source>
        <dbReference type="ARBA" id="ARBA00022679"/>
    </source>
</evidence>
<comment type="function">
    <text evidence="1">Catalyzes the rearrangement of 1-deoxy-D-xylulose 5-phosphate (DXP) to produce the thiazole phosphate moiety of thiamine. Sulfur is provided by the thiocarboxylate moiety of the carrier protein ThiS. In vitro, sulfur can be provided by H(2)S.</text>
</comment>
<evidence type="ECO:0000256" key="1">
    <source>
        <dbReference type="ARBA" id="ARBA00002834"/>
    </source>
</evidence>
<dbReference type="InterPro" id="IPR013785">
    <property type="entry name" value="Aldolase_TIM"/>
</dbReference>
<evidence type="ECO:0000313" key="9">
    <source>
        <dbReference type="EMBL" id="MBR0559603.1"/>
    </source>
</evidence>
<dbReference type="InterPro" id="IPR033983">
    <property type="entry name" value="Thiazole_synthase_ThiG"/>
</dbReference>
<organism evidence="9 10">
    <name type="scientific">Neokomagataea anthophila</name>
    <dbReference type="NCBI Taxonomy" id="2826925"/>
    <lineage>
        <taxon>Bacteria</taxon>
        <taxon>Pseudomonadati</taxon>
        <taxon>Pseudomonadota</taxon>
        <taxon>Alphaproteobacteria</taxon>
        <taxon>Acetobacterales</taxon>
        <taxon>Acetobacteraceae</taxon>
        <taxon>Neokomagataea</taxon>
    </lineage>
</organism>
<dbReference type="PANTHER" id="PTHR34266:SF2">
    <property type="entry name" value="THIAZOLE SYNTHASE"/>
    <property type="match status" value="1"/>
</dbReference>
<dbReference type="Gene3D" id="3.20.20.70">
    <property type="entry name" value="Aldolase class I"/>
    <property type="match status" value="1"/>
</dbReference>
<evidence type="ECO:0000259" key="8">
    <source>
        <dbReference type="Pfam" id="PF05690"/>
    </source>
</evidence>
<name>A0ABS5E6R9_9PROT</name>
<sequence>MEFYGTQLSSRLMLGTAQYDSPALLAQSVEASKASVVTVSLRREAAGAQAGQAFWSLVKSLGVHILPNTAGCHGVREAVTTAHMAREIFGTDWVKLEVIGQGDLLQPDVFGLVEATRILTEDGFKVFPYTTEDLVTAERLLKAGAEVLMPWGAPIGSGRGLNNIFGLRALRAHFPTIPMVIDAGIGRPSHATMAFELGFDAVLINTAVAKAGDPVRMGEAFRLACDAGLAGYAAQPIEERDMAVPSTPTLGLARGLAVE</sequence>
<gene>
    <name evidence="9" type="ORF">KB213_05985</name>
</gene>
<comment type="catalytic activity">
    <reaction evidence="7">
        <text>[ThiS sulfur-carrier protein]-C-terminal-Gly-aminoethanethioate + 2-iminoacetate + 1-deoxy-D-xylulose 5-phosphate = [ThiS sulfur-carrier protein]-C-terminal Gly-Gly + 2-[(2R,5Z)-2-carboxy-4-methylthiazol-5(2H)-ylidene]ethyl phosphate + 2 H2O + H(+)</text>
        <dbReference type="Rhea" id="RHEA:26297"/>
        <dbReference type="Rhea" id="RHEA-COMP:12909"/>
        <dbReference type="Rhea" id="RHEA-COMP:19908"/>
        <dbReference type="ChEBI" id="CHEBI:15377"/>
        <dbReference type="ChEBI" id="CHEBI:15378"/>
        <dbReference type="ChEBI" id="CHEBI:57792"/>
        <dbReference type="ChEBI" id="CHEBI:62899"/>
        <dbReference type="ChEBI" id="CHEBI:77846"/>
        <dbReference type="ChEBI" id="CHEBI:90778"/>
        <dbReference type="ChEBI" id="CHEBI:232372"/>
        <dbReference type="EC" id="2.8.1.10"/>
    </reaction>
</comment>
<evidence type="ECO:0000256" key="6">
    <source>
        <dbReference type="ARBA" id="ARBA00023270"/>
    </source>
</evidence>
<proteinExistence type="predicted"/>
<dbReference type="RefSeq" id="WP_211681242.1">
    <property type="nucleotide sequence ID" value="NZ_JAGRQH010000003.1"/>
</dbReference>
<keyword evidence="6" id="KW-0704">Schiff base</keyword>
<dbReference type="SUPFAM" id="SSF110399">
    <property type="entry name" value="ThiG-like"/>
    <property type="match status" value="1"/>
</dbReference>
<comment type="caution">
    <text evidence="9">The sequence shown here is derived from an EMBL/GenBank/DDBJ whole genome shotgun (WGS) entry which is preliminary data.</text>
</comment>
<accession>A0ABS5E6R9</accession>
<evidence type="ECO:0000313" key="10">
    <source>
        <dbReference type="Proteomes" id="UP000677812"/>
    </source>
</evidence>
<keyword evidence="10" id="KW-1185">Reference proteome</keyword>
<dbReference type="InterPro" id="IPR008867">
    <property type="entry name" value="ThiG"/>
</dbReference>
<evidence type="ECO:0000256" key="3">
    <source>
        <dbReference type="ARBA" id="ARBA00011960"/>
    </source>
</evidence>
<evidence type="ECO:0000256" key="7">
    <source>
        <dbReference type="ARBA" id="ARBA00049897"/>
    </source>
</evidence>
<dbReference type="CDD" id="cd04728">
    <property type="entry name" value="ThiG"/>
    <property type="match status" value="1"/>
</dbReference>
<comment type="pathway">
    <text evidence="2">Cofactor biosynthesis; thiamine diphosphate biosynthesis.</text>
</comment>
<dbReference type="PANTHER" id="PTHR34266">
    <property type="entry name" value="THIAZOLE SYNTHASE"/>
    <property type="match status" value="1"/>
</dbReference>